<keyword evidence="2" id="KW-1185">Reference proteome</keyword>
<dbReference type="RefSeq" id="WP_310273214.1">
    <property type="nucleotide sequence ID" value="NZ_JAVDXU010000009.1"/>
</dbReference>
<evidence type="ECO:0008006" key="3">
    <source>
        <dbReference type="Google" id="ProtNLM"/>
    </source>
</evidence>
<dbReference type="InterPro" id="IPR045617">
    <property type="entry name" value="DUF6445"/>
</dbReference>
<accession>A0ABU1YWC9</accession>
<dbReference type="EMBL" id="JAVDXU010000009">
    <property type="protein sequence ID" value="MDR7273153.1"/>
    <property type="molecule type" value="Genomic_DNA"/>
</dbReference>
<reference evidence="1 2" key="1">
    <citation type="submission" date="2023-07" db="EMBL/GenBank/DDBJ databases">
        <title>Sorghum-associated microbial communities from plants grown in Nebraska, USA.</title>
        <authorList>
            <person name="Schachtman D."/>
        </authorList>
    </citation>
    <scope>NUCLEOTIDE SEQUENCE [LARGE SCALE GENOMIC DNA]</scope>
    <source>
        <strain evidence="1 2">BE314</strain>
    </source>
</reference>
<organism evidence="1 2">
    <name type="scientific">Roseateles saccharophilus</name>
    <name type="common">Pseudomonas saccharophila</name>
    <dbReference type="NCBI Taxonomy" id="304"/>
    <lineage>
        <taxon>Bacteria</taxon>
        <taxon>Pseudomonadati</taxon>
        <taxon>Pseudomonadota</taxon>
        <taxon>Betaproteobacteria</taxon>
        <taxon>Burkholderiales</taxon>
        <taxon>Sphaerotilaceae</taxon>
        <taxon>Roseateles</taxon>
    </lineage>
</organism>
<name>A0ABU1YWC9_ROSSA</name>
<protein>
    <recommendedName>
        <fullName evidence="3">2OG-Fe(II) oxygenase</fullName>
    </recommendedName>
</protein>
<dbReference type="Proteomes" id="UP001180453">
    <property type="component" value="Unassembled WGS sequence"/>
</dbReference>
<evidence type="ECO:0000313" key="2">
    <source>
        <dbReference type="Proteomes" id="UP001180453"/>
    </source>
</evidence>
<sequence length="236" mass="26426">MSGEAFAIRMPPDIQSVQIGEHQVVFIDNFLEDPQALVEIASRSSFMPYPGVADRKGYPGIRAIAPADYSAHLTALMEPLIRQNFGVPEALALRKAECAFSLTTLPPVELGPLQRTPHFDASTPHHMAVLLYLCNEAHGGTAFYRHKATGLQQVTAENCDHFLDVYYDELNARPPAQRYFDDSDEHFEFLGMMPARFNRLVVYRGSLLHSAVVNPRISIDADPRSGRLTLNSFYDF</sequence>
<proteinExistence type="predicted"/>
<dbReference type="Pfam" id="PF20043">
    <property type="entry name" value="DUF6445"/>
    <property type="match status" value="1"/>
</dbReference>
<comment type="caution">
    <text evidence="1">The sequence shown here is derived from an EMBL/GenBank/DDBJ whole genome shotgun (WGS) entry which is preliminary data.</text>
</comment>
<evidence type="ECO:0000313" key="1">
    <source>
        <dbReference type="EMBL" id="MDR7273153.1"/>
    </source>
</evidence>
<gene>
    <name evidence="1" type="ORF">J2X20_005839</name>
</gene>